<evidence type="ECO:0000313" key="2">
    <source>
        <dbReference type="EMBL" id="CAE0335657.1"/>
    </source>
</evidence>
<name>A0A7S3IXJ3_9SPIT</name>
<reference evidence="2" key="1">
    <citation type="submission" date="2021-01" db="EMBL/GenBank/DDBJ databases">
        <authorList>
            <person name="Corre E."/>
            <person name="Pelletier E."/>
            <person name="Niang G."/>
            <person name="Scheremetjew M."/>
            <person name="Finn R."/>
            <person name="Kale V."/>
            <person name="Holt S."/>
            <person name="Cochrane G."/>
            <person name="Meng A."/>
            <person name="Brown T."/>
            <person name="Cohen L."/>
        </authorList>
    </citation>
    <scope>NUCLEOTIDE SEQUENCE</scope>
    <source>
        <strain evidence="2">S3</strain>
    </source>
</reference>
<gene>
    <name evidence="2" type="ORF">SINC0208_LOCUS16296</name>
</gene>
<feature type="transmembrane region" description="Helical" evidence="1">
    <location>
        <begin position="70"/>
        <end position="95"/>
    </location>
</feature>
<proteinExistence type="predicted"/>
<keyword evidence="1" id="KW-0812">Transmembrane</keyword>
<dbReference type="AlphaFoldDB" id="A0A7S3IXJ3"/>
<protein>
    <submittedName>
        <fullName evidence="2">Uncharacterized protein</fullName>
    </submittedName>
</protein>
<feature type="transmembrane region" description="Helical" evidence="1">
    <location>
        <begin position="6"/>
        <end position="24"/>
    </location>
</feature>
<dbReference type="EMBL" id="HBIH01040439">
    <property type="protein sequence ID" value="CAE0335657.1"/>
    <property type="molecule type" value="Transcribed_RNA"/>
</dbReference>
<keyword evidence="1" id="KW-1133">Transmembrane helix</keyword>
<accession>A0A7S3IXJ3</accession>
<sequence>MSMAFAFLPHLARCLVGFSIFLGIPKTHDIIKNASFPANERLKVNQIFECLVRAAKDAVDNFTEGTKRNLYIFFGLTILCGAIDLMCFLAAARGLNLANHPYSDTTLMATSTTFVVIDFFYLLWINSFSSRVPPYLSAGINKASLGAMDKMYETVGSKLDKIKKEREANYEKHRQEMEVVDLEEPDQ</sequence>
<feature type="transmembrane region" description="Helical" evidence="1">
    <location>
        <begin position="107"/>
        <end position="125"/>
    </location>
</feature>
<organism evidence="2">
    <name type="scientific">Strombidium inclinatum</name>
    <dbReference type="NCBI Taxonomy" id="197538"/>
    <lineage>
        <taxon>Eukaryota</taxon>
        <taxon>Sar</taxon>
        <taxon>Alveolata</taxon>
        <taxon>Ciliophora</taxon>
        <taxon>Intramacronucleata</taxon>
        <taxon>Spirotrichea</taxon>
        <taxon>Oligotrichia</taxon>
        <taxon>Strombidiidae</taxon>
        <taxon>Strombidium</taxon>
    </lineage>
</organism>
<evidence type="ECO:0000256" key="1">
    <source>
        <dbReference type="SAM" id="Phobius"/>
    </source>
</evidence>
<keyword evidence="1" id="KW-0472">Membrane</keyword>